<comment type="caution">
    <text evidence="2">The sequence shown here is derived from an EMBL/GenBank/DDBJ whole genome shotgun (WGS) entry which is preliminary data.</text>
</comment>
<feature type="non-terminal residue" evidence="2">
    <location>
        <position position="244"/>
    </location>
</feature>
<proteinExistence type="predicted"/>
<evidence type="ECO:0000313" key="3">
    <source>
        <dbReference type="Proteomes" id="UP001194580"/>
    </source>
</evidence>
<evidence type="ECO:0000256" key="1">
    <source>
        <dbReference type="SAM" id="MobiDB-lite"/>
    </source>
</evidence>
<dbReference type="EMBL" id="JAAAIL010004100">
    <property type="protein sequence ID" value="KAG0248388.1"/>
    <property type="molecule type" value="Genomic_DNA"/>
</dbReference>
<protein>
    <submittedName>
        <fullName evidence="2">Uncharacterized protein</fullName>
    </submittedName>
</protein>
<gene>
    <name evidence="2" type="ORF">BGZ95_008089</name>
</gene>
<dbReference type="Proteomes" id="UP001194580">
    <property type="component" value="Unassembled WGS sequence"/>
</dbReference>
<feature type="compositionally biased region" description="Polar residues" evidence="1">
    <location>
        <begin position="94"/>
        <end position="130"/>
    </location>
</feature>
<name>A0AAD4D066_9FUNG</name>
<organism evidence="2 3">
    <name type="scientific">Linnemannia exigua</name>
    <dbReference type="NCBI Taxonomy" id="604196"/>
    <lineage>
        <taxon>Eukaryota</taxon>
        <taxon>Fungi</taxon>
        <taxon>Fungi incertae sedis</taxon>
        <taxon>Mucoromycota</taxon>
        <taxon>Mortierellomycotina</taxon>
        <taxon>Mortierellomycetes</taxon>
        <taxon>Mortierellales</taxon>
        <taxon>Mortierellaceae</taxon>
        <taxon>Linnemannia</taxon>
    </lineage>
</organism>
<dbReference type="AlphaFoldDB" id="A0AAD4D066"/>
<accession>A0AAD4D066</accession>
<sequence length="244" mass="25866">KGPPDPSSSNASTSISVTAFRPLDMTNIPPNKQSGMHDIDDGDSNNTPQHTRKRDKVREFLGIPKSKDKDLKSKTTSQSLNAGPTPQAVEPPLVSSQATGPSIAASQATGPIGAYQTTGPPIAASQTKNACSDDNKSISSSVAADTPLPSPPPPPTDTKRFSVVFTENLTKPALRTDLPTLLDRIEKTEQLLYCNALLIQASSLTTTAEAGEGATNTTTIALQMKPTLTDKELKWLAEMDKNPM</sequence>
<reference evidence="2" key="1">
    <citation type="journal article" date="2020" name="Fungal Divers.">
        <title>Resolving the Mortierellaceae phylogeny through synthesis of multi-gene phylogenetics and phylogenomics.</title>
        <authorList>
            <person name="Vandepol N."/>
            <person name="Liber J."/>
            <person name="Desiro A."/>
            <person name="Na H."/>
            <person name="Kennedy M."/>
            <person name="Barry K."/>
            <person name="Grigoriev I.V."/>
            <person name="Miller A.N."/>
            <person name="O'Donnell K."/>
            <person name="Stajich J.E."/>
            <person name="Bonito G."/>
        </authorList>
    </citation>
    <scope>NUCLEOTIDE SEQUENCE</scope>
    <source>
        <strain evidence="2">NRRL 28262</strain>
    </source>
</reference>
<evidence type="ECO:0000313" key="2">
    <source>
        <dbReference type="EMBL" id="KAG0248388.1"/>
    </source>
</evidence>
<keyword evidence="3" id="KW-1185">Reference proteome</keyword>
<feature type="compositionally biased region" description="Low complexity" evidence="1">
    <location>
        <begin position="7"/>
        <end position="16"/>
    </location>
</feature>
<feature type="region of interest" description="Disordered" evidence="1">
    <location>
        <begin position="1"/>
        <end position="159"/>
    </location>
</feature>
<feature type="non-terminal residue" evidence="2">
    <location>
        <position position="1"/>
    </location>
</feature>